<evidence type="ECO:0000256" key="2">
    <source>
        <dbReference type="RuleBase" id="RU003616"/>
    </source>
</evidence>
<reference evidence="5 6" key="1">
    <citation type="submission" date="2018-06" db="EMBL/GenBank/DDBJ databases">
        <title>Extensive metabolic versatility and redundancy in microbially diverse, dynamic hydrothermal sediments.</title>
        <authorList>
            <person name="Dombrowski N."/>
            <person name="Teske A."/>
            <person name="Baker B.J."/>
        </authorList>
    </citation>
    <scope>NUCLEOTIDE SEQUENCE [LARGE SCALE GENOMIC DNA]</scope>
    <source>
        <strain evidence="5">B47_G16</strain>
    </source>
</reference>
<dbReference type="InterPro" id="IPR007052">
    <property type="entry name" value="CS_dom"/>
</dbReference>
<dbReference type="InterPro" id="IPR002068">
    <property type="entry name" value="A-crystallin/Hsp20_dom"/>
</dbReference>
<feature type="domain" description="CS" evidence="4">
    <location>
        <begin position="51"/>
        <end position="156"/>
    </location>
</feature>
<dbReference type="SUPFAM" id="SSF49764">
    <property type="entry name" value="HSP20-like chaperones"/>
    <property type="match status" value="1"/>
</dbReference>
<feature type="domain" description="SHSP" evidence="3">
    <location>
        <begin position="47"/>
        <end position="158"/>
    </location>
</feature>
<dbReference type="PANTHER" id="PTHR11527">
    <property type="entry name" value="HEAT-SHOCK PROTEIN 20 FAMILY MEMBER"/>
    <property type="match status" value="1"/>
</dbReference>
<evidence type="ECO:0000259" key="3">
    <source>
        <dbReference type="PROSITE" id="PS01031"/>
    </source>
</evidence>
<sequence length="158" mass="18487">MAMWDPWREFSRMEREMRRWFDELWGIKERAEGKLPSPERAGLPMGRRELVGTPPVDLIDRGDSLVLRSEVPGVKKENLKVSVTEDEVSISGKVERKREAEKENYYYAERSYSAWQRRVPLPVKVHSDKAKAKYEDGVLEIILPKVEETKKGKELEIE</sequence>
<dbReference type="InterPro" id="IPR008978">
    <property type="entry name" value="HSP20-like_chaperone"/>
</dbReference>
<name>A0A497E6B7_UNCAE</name>
<dbReference type="Gene3D" id="2.60.40.790">
    <property type="match status" value="1"/>
</dbReference>
<protein>
    <submittedName>
        <fullName evidence="5">Hsp20/alpha crystallin family protein</fullName>
    </submittedName>
</protein>
<evidence type="ECO:0000313" key="5">
    <source>
        <dbReference type="EMBL" id="RLE10619.1"/>
    </source>
</evidence>
<organism evidence="5 6">
    <name type="scientific">Aerophobetes bacterium</name>
    <dbReference type="NCBI Taxonomy" id="2030807"/>
    <lineage>
        <taxon>Bacteria</taxon>
        <taxon>Candidatus Aerophobota</taxon>
    </lineage>
</organism>
<dbReference type="EMBL" id="QMPZ01000005">
    <property type="protein sequence ID" value="RLE10619.1"/>
    <property type="molecule type" value="Genomic_DNA"/>
</dbReference>
<evidence type="ECO:0000313" key="6">
    <source>
        <dbReference type="Proteomes" id="UP000279422"/>
    </source>
</evidence>
<dbReference type="Pfam" id="PF00011">
    <property type="entry name" value="HSP20"/>
    <property type="match status" value="1"/>
</dbReference>
<dbReference type="AlphaFoldDB" id="A0A497E6B7"/>
<comment type="similarity">
    <text evidence="1 2">Belongs to the small heat shock protein (HSP20) family.</text>
</comment>
<dbReference type="PROSITE" id="PS51203">
    <property type="entry name" value="CS"/>
    <property type="match status" value="1"/>
</dbReference>
<evidence type="ECO:0000256" key="1">
    <source>
        <dbReference type="PROSITE-ProRule" id="PRU00285"/>
    </source>
</evidence>
<dbReference type="InterPro" id="IPR031107">
    <property type="entry name" value="Small_HSP"/>
</dbReference>
<dbReference type="PROSITE" id="PS01031">
    <property type="entry name" value="SHSP"/>
    <property type="match status" value="1"/>
</dbReference>
<accession>A0A497E6B7</accession>
<proteinExistence type="inferred from homology"/>
<gene>
    <name evidence="5" type="ORF">DRJ00_00960</name>
</gene>
<evidence type="ECO:0000259" key="4">
    <source>
        <dbReference type="PROSITE" id="PS51203"/>
    </source>
</evidence>
<dbReference type="Proteomes" id="UP000279422">
    <property type="component" value="Unassembled WGS sequence"/>
</dbReference>
<comment type="caution">
    <text evidence="5">The sequence shown here is derived from an EMBL/GenBank/DDBJ whole genome shotgun (WGS) entry which is preliminary data.</text>
</comment>
<dbReference type="CDD" id="cd06464">
    <property type="entry name" value="ACD_sHsps-like"/>
    <property type="match status" value="1"/>
</dbReference>